<protein>
    <submittedName>
        <fullName evidence="1">DHH family phosphoesterase</fullName>
    </submittedName>
</protein>
<evidence type="ECO:0000313" key="2">
    <source>
        <dbReference type="Proteomes" id="UP000653472"/>
    </source>
</evidence>
<dbReference type="InterPro" id="IPR038763">
    <property type="entry name" value="DHH_sf"/>
</dbReference>
<dbReference type="AlphaFoldDB" id="A0A969W9U0"/>
<accession>A0A969W9U0</accession>
<dbReference type="RefSeq" id="WP_168148744.1">
    <property type="nucleotide sequence ID" value="NZ_JAAVXB010000008.1"/>
</dbReference>
<comment type="caution">
    <text evidence="1">The sequence shown here is derived from an EMBL/GenBank/DDBJ whole genome shotgun (WGS) entry which is preliminary data.</text>
</comment>
<organism evidence="1 2">
    <name type="scientific">Solimonas marina</name>
    <dbReference type="NCBI Taxonomy" id="2714601"/>
    <lineage>
        <taxon>Bacteria</taxon>
        <taxon>Pseudomonadati</taxon>
        <taxon>Pseudomonadota</taxon>
        <taxon>Gammaproteobacteria</taxon>
        <taxon>Nevskiales</taxon>
        <taxon>Nevskiaceae</taxon>
        <taxon>Solimonas</taxon>
    </lineage>
</organism>
<keyword evidence="2" id="KW-1185">Reference proteome</keyword>
<dbReference type="Proteomes" id="UP000653472">
    <property type="component" value="Unassembled WGS sequence"/>
</dbReference>
<sequence>MADIDVFNGDADGICALTQLRLAEPRDARLVTGVKRDIALLAQVEAGAGDRVTVLDISLDKNRDGVVRLLASGAELLYVDHHYAGELPTGERLTALINEAPDVCTSLLVNGHLKNRYLAWAVVGAFGDNLKKSAETMAKGLEINAEQLRQLEDLGTYLNYNGYGESVGDLHFAPDALFRLVSQHESPFGFIGGDGHEHFAKLADGYATDMGRAAATQPETTSTAHAALFILPDAPWARRVSGVYSNDLTNQHPDRAHAVLTEKANGHYLISVRAPLNRKKGADELCRQFPTGGGRAAAAGVNDLPADQLGAFTDAFTTQFAI</sequence>
<gene>
    <name evidence="1" type="ORF">G7Y82_13910</name>
</gene>
<proteinExistence type="predicted"/>
<reference evidence="1" key="1">
    <citation type="submission" date="2020-03" db="EMBL/GenBank/DDBJ databases">
        <title>Solimonas marina sp. nov., isolated from deep seawater of the Pacific Ocean.</title>
        <authorList>
            <person name="Liu X."/>
            <person name="Lai Q."/>
            <person name="Sun F."/>
            <person name="Gai Y."/>
            <person name="Li G."/>
            <person name="Shao Z."/>
        </authorList>
    </citation>
    <scope>NUCLEOTIDE SEQUENCE</scope>
    <source>
        <strain evidence="1">C16B3</strain>
    </source>
</reference>
<dbReference type="SUPFAM" id="SSF64182">
    <property type="entry name" value="DHH phosphoesterases"/>
    <property type="match status" value="1"/>
</dbReference>
<dbReference type="EMBL" id="JAAVXB010000008">
    <property type="protein sequence ID" value="NKF23411.1"/>
    <property type="molecule type" value="Genomic_DNA"/>
</dbReference>
<name>A0A969W9U0_9GAMM</name>
<evidence type="ECO:0000313" key="1">
    <source>
        <dbReference type="EMBL" id="NKF23411.1"/>
    </source>
</evidence>